<proteinExistence type="predicted"/>
<organism evidence="1 2">
    <name type="scientific">Shouchella miscanthi</name>
    <dbReference type="NCBI Taxonomy" id="2598861"/>
    <lineage>
        <taxon>Bacteria</taxon>
        <taxon>Bacillati</taxon>
        <taxon>Bacillota</taxon>
        <taxon>Bacilli</taxon>
        <taxon>Bacillales</taxon>
        <taxon>Bacillaceae</taxon>
        <taxon>Shouchella</taxon>
    </lineage>
</organism>
<evidence type="ECO:0000313" key="1">
    <source>
        <dbReference type="EMBL" id="MED4127541.1"/>
    </source>
</evidence>
<keyword evidence="2" id="KW-1185">Reference proteome</keyword>
<dbReference type="Pfam" id="PF11079">
    <property type="entry name" value="YqhG"/>
    <property type="match status" value="1"/>
</dbReference>
<dbReference type="EMBL" id="JAROAS010000006">
    <property type="protein sequence ID" value="MED4127541.1"/>
    <property type="molecule type" value="Genomic_DNA"/>
</dbReference>
<protein>
    <submittedName>
        <fullName evidence="1">YqhG family protein</fullName>
    </submittedName>
</protein>
<reference evidence="1 2" key="1">
    <citation type="submission" date="2023-03" db="EMBL/GenBank/DDBJ databases">
        <title>Bacillus Genome Sequencing.</title>
        <authorList>
            <person name="Dunlap C."/>
        </authorList>
    </citation>
    <scope>NUCLEOTIDE SEQUENCE [LARGE SCALE GENOMIC DNA]</scope>
    <source>
        <strain evidence="1 2">B-4107</strain>
    </source>
</reference>
<name>A0ABU6NH47_9BACI</name>
<evidence type="ECO:0000313" key="2">
    <source>
        <dbReference type="Proteomes" id="UP001341820"/>
    </source>
</evidence>
<accession>A0ABU6NH47</accession>
<dbReference type="RefSeq" id="WP_035398856.1">
    <property type="nucleotide sequence ID" value="NZ_CP042163.1"/>
</dbReference>
<gene>
    <name evidence="1" type="ORF">P5F74_05245</name>
</gene>
<dbReference type="InterPro" id="IPR024562">
    <property type="entry name" value="YqhG"/>
</dbReference>
<sequence length="266" mass="30881">MNQLDIHSYLKRYFLTHDSTLVEESPAHLTVKLSIKLDKALMNRPFYWHYQEKIGSEPNPMTITLITDQNRCPEDLQGEVIHFGSPRLSQIFESANELGSFIRMYETKSNVSAGSHPLHPWLSINANISFQCDRKKDILLSLGLNLIHGQIVPQFFDKVQQLTLTPKIPDYCFTLSPLIRIESGITRLQKVMKTYIENEPTEWALSANKRWAYDEALLESFYEGIDDKPDSYFAEKEALRERYEPHINVSIVNGGIFYLHQQLFQQ</sequence>
<comment type="caution">
    <text evidence="1">The sequence shown here is derived from an EMBL/GenBank/DDBJ whole genome shotgun (WGS) entry which is preliminary data.</text>
</comment>
<dbReference type="Proteomes" id="UP001341820">
    <property type="component" value="Unassembled WGS sequence"/>
</dbReference>